<keyword evidence="2" id="KW-1133">Transmembrane helix</keyword>
<feature type="domain" description="EamA" evidence="3">
    <location>
        <begin position="178"/>
        <end position="325"/>
    </location>
</feature>
<organism evidence="4 5">
    <name type="scientific">Euplotes crassus</name>
    <dbReference type="NCBI Taxonomy" id="5936"/>
    <lineage>
        <taxon>Eukaryota</taxon>
        <taxon>Sar</taxon>
        <taxon>Alveolata</taxon>
        <taxon>Ciliophora</taxon>
        <taxon>Intramacronucleata</taxon>
        <taxon>Spirotrichea</taxon>
        <taxon>Hypotrichia</taxon>
        <taxon>Euplotida</taxon>
        <taxon>Euplotidae</taxon>
        <taxon>Moneuplotes</taxon>
    </lineage>
</organism>
<proteinExistence type="predicted"/>
<dbReference type="Proteomes" id="UP001295684">
    <property type="component" value="Unassembled WGS sequence"/>
</dbReference>
<feature type="transmembrane region" description="Helical" evidence="2">
    <location>
        <begin position="208"/>
        <end position="231"/>
    </location>
</feature>
<feature type="transmembrane region" description="Helical" evidence="2">
    <location>
        <begin position="55"/>
        <end position="75"/>
    </location>
</feature>
<protein>
    <recommendedName>
        <fullName evidence="3">EamA domain-containing protein</fullName>
    </recommendedName>
</protein>
<gene>
    <name evidence="4" type="ORF">ECRASSUSDP1_LOCUS12857</name>
</gene>
<feature type="transmembrane region" description="Helical" evidence="2">
    <location>
        <begin position="251"/>
        <end position="273"/>
    </location>
</feature>
<feature type="region of interest" description="Disordered" evidence="1">
    <location>
        <begin position="337"/>
        <end position="371"/>
    </location>
</feature>
<evidence type="ECO:0000256" key="1">
    <source>
        <dbReference type="SAM" id="MobiDB-lite"/>
    </source>
</evidence>
<feature type="transmembrane region" description="Helical" evidence="2">
    <location>
        <begin position="21"/>
        <end position="43"/>
    </location>
</feature>
<keyword evidence="2" id="KW-0472">Membrane</keyword>
<feature type="transmembrane region" description="Helical" evidence="2">
    <location>
        <begin position="285"/>
        <end position="303"/>
    </location>
</feature>
<evidence type="ECO:0000256" key="2">
    <source>
        <dbReference type="SAM" id="Phobius"/>
    </source>
</evidence>
<dbReference type="AlphaFoldDB" id="A0AAD1XG98"/>
<feature type="transmembrane region" description="Helical" evidence="2">
    <location>
        <begin position="87"/>
        <end position="111"/>
    </location>
</feature>
<accession>A0AAD1XG98</accession>
<reference evidence="4" key="1">
    <citation type="submission" date="2023-07" db="EMBL/GenBank/DDBJ databases">
        <authorList>
            <consortium name="AG Swart"/>
            <person name="Singh M."/>
            <person name="Singh A."/>
            <person name="Seah K."/>
            <person name="Emmerich C."/>
        </authorList>
    </citation>
    <scope>NUCLEOTIDE SEQUENCE</scope>
    <source>
        <strain evidence="4">DP1</strain>
    </source>
</reference>
<evidence type="ECO:0000259" key="3">
    <source>
        <dbReference type="Pfam" id="PF00892"/>
    </source>
</evidence>
<dbReference type="GO" id="GO:0016020">
    <property type="term" value="C:membrane"/>
    <property type="evidence" value="ECO:0007669"/>
    <property type="project" value="InterPro"/>
</dbReference>
<keyword evidence="5" id="KW-1185">Reference proteome</keyword>
<feature type="transmembrane region" description="Helical" evidence="2">
    <location>
        <begin position="117"/>
        <end position="138"/>
    </location>
</feature>
<feature type="transmembrane region" description="Helical" evidence="2">
    <location>
        <begin position="177"/>
        <end position="196"/>
    </location>
</feature>
<keyword evidence="2" id="KW-0812">Transmembrane</keyword>
<name>A0AAD1XG98_EUPCR</name>
<dbReference type="PANTHER" id="PTHR22911:SF76">
    <property type="entry name" value="EAMA DOMAIN-CONTAINING PROTEIN"/>
    <property type="match status" value="1"/>
</dbReference>
<dbReference type="PANTHER" id="PTHR22911">
    <property type="entry name" value="ACYL-MALONYL CONDENSING ENZYME-RELATED"/>
    <property type="match status" value="1"/>
</dbReference>
<dbReference type="InterPro" id="IPR000620">
    <property type="entry name" value="EamA_dom"/>
</dbReference>
<comment type="caution">
    <text evidence="4">The sequence shown here is derived from an EMBL/GenBank/DDBJ whole genome shotgun (WGS) entry which is preliminary data.</text>
</comment>
<dbReference type="EMBL" id="CAMPGE010012774">
    <property type="protein sequence ID" value="CAI2371533.1"/>
    <property type="molecule type" value="Genomic_DNA"/>
</dbReference>
<dbReference type="Pfam" id="PF00892">
    <property type="entry name" value="EamA"/>
    <property type="match status" value="1"/>
</dbReference>
<feature type="transmembrane region" description="Helical" evidence="2">
    <location>
        <begin position="145"/>
        <end position="165"/>
    </location>
</feature>
<feature type="compositionally biased region" description="Polar residues" evidence="1">
    <location>
        <begin position="356"/>
        <end position="371"/>
    </location>
</feature>
<evidence type="ECO:0000313" key="4">
    <source>
        <dbReference type="EMBL" id="CAI2371533.1"/>
    </source>
</evidence>
<evidence type="ECO:0000313" key="5">
    <source>
        <dbReference type="Proteomes" id="UP001295684"/>
    </source>
</evidence>
<feature type="transmembrane region" description="Helical" evidence="2">
    <location>
        <begin position="309"/>
        <end position="326"/>
    </location>
</feature>
<sequence length="371" mass="40998">MKSFEISQHEQDKPDIKQDKNMVVGTILTIIALIAGSAIVPLVDEYKGVPFILRSIWRCQLLVLYCLPLGAYFYYINRKTIDLSKVFTWETLIEFLCSAIFWTTASSMLLFSSDFTLVSHATILANLGGIFIISLHLVRGAPVHQFELIGAIIAIISVIICINDGNSTKTNGQTNILLGDIMGLICSPLYGLYYVVSARLLKKLPSICIIEVSFTIQFFITSAFYILFYDIKDFYSFDIQYGILGWASSEYLLYSLTAIGVITGVLGIGGYVFTLNYFPPHIVGTIYLLEPVVGQILGIILGQDNMPGIFTYVGTFGIMAGLVLSIKGDLMKAPKASKLQDKDSEKGLSMMHTPSKESIGSENSSLEMMLK</sequence>